<dbReference type="EMBL" id="CAUOFW020000414">
    <property type="protein sequence ID" value="CAK9134313.1"/>
    <property type="molecule type" value="Genomic_DNA"/>
</dbReference>
<gene>
    <name evidence="8" type="ORF">ILEXP_LOCUS1248</name>
</gene>
<dbReference type="PANTHER" id="PTHR11654">
    <property type="entry name" value="OLIGOPEPTIDE TRANSPORTER-RELATED"/>
    <property type="match status" value="1"/>
</dbReference>
<keyword evidence="4 7" id="KW-1133">Transmembrane helix</keyword>
<comment type="similarity">
    <text evidence="2">Belongs to the major facilitator superfamily. Proton-dependent oligopeptide transporter (POT/PTR) (TC 2.A.17) family.</text>
</comment>
<feature type="transmembrane region" description="Helical" evidence="7">
    <location>
        <begin position="403"/>
        <end position="420"/>
    </location>
</feature>
<feature type="transmembrane region" description="Helical" evidence="7">
    <location>
        <begin position="524"/>
        <end position="548"/>
    </location>
</feature>
<evidence type="ECO:0000313" key="8">
    <source>
        <dbReference type="EMBL" id="CAK9134313.1"/>
    </source>
</evidence>
<accession>A0ABC8QNP7</accession>
<protein>
    <recommendedName>
        <fullName evidence="10">NPF family transporter</fullName>
    </recommendedName>
</protein>
<evidence type="ECO:0000256" key="2">
    <source>
        <dbReference type="ARBA" id="ARBA00005982"/>
    </source>
</evidence>
<evidence type="ECO:0000256" key="7">
    <source>
        <dbReference type="SAM" id="Phobius"/>
    </source>
</evidence>
<dbReference type="Proteomes" id="UP001642360">
    <property type="component" value="Unassembled WGS sequence"/>
</dbReference>
<evidence type="ECO:0000256" key="1">
    <source>
        <dbReference type="ARBA" id="ARBA00004141"/>
    </source>
</evidence>
<evidence type="ECO:0000256" key="6">
    <source>
        <dbReference type="ARBA" id="ARBA00044504"/>
    </source>
</evidence>
<keyword evidence="9" id="KW-1185">Reference proteome</keyword>
<feature type="transmembrane region" description="Helical" evidence="7">
    <location>
        <begin position="476"/>
        <end position="499"/>
    </location>
</feature>
<organism evidence="8 9">
    <name type="scientific">Ilex paraguariensis</name>
    <name type="common">yerba mate</name>
    <dbReference type="NCBI Taxonomy" id="185542"/>
    <lineage>
        <taxon>Eukaryota</taxon>
        <taxon>Viridiplantae</taxon>
        <taxon>Streptophyta</taxon>
        <taxon>Embryophyta</taxon>
        <taxon>Tracheophyta</taxon>
        <taxon>Spermatophyta</taxon>
        <taxon>Magnoliopsida</taxon>
        <taxon>eudicotyledons</taxon>
        <taxon>Gunneridae</taxon>
        <taxon>Pentapetalae</taxon>
        <taxon>asterids</taxon>
        <taxon>campanulids</taxon>
        <taxon>Aquifoliales</taxon>
        <taxon>Aquifoliaceae</taxon>
        <taxon>Ilex</taxon>
    </lineage>
</organism>
<name>A0ABC8QNP7_9AQUA</name>
<dbReference type="Gene3D" id="1.20.1250.20">
    <property type="entry name" value="MFS general substrate transporter like domains"/>
    <property type="match status" value="1"/>
</dbReference>
<comment type="similarity">
    <text evidence="6">Belongs to the major facilitator superfamily. Phosphate:H(+) symporter (TC 2.A.1.9) family.</text>
</comment>
<proteinExistence type="inferred from homology"/>
<reference evidence="8 9" key="1">
    <citation type="submission" date="2024-02" db="EMBL/GenBank/DDBJ databases">
        <authorList>
            <person name="Vignale AGUSTIN F."/>
            <person name="Sosa J E."/>
            <person name="Modenutti C."/>
        </authorList>
    </citation>
    <scope>NUCLEOTIDE SEQUENCE [LARGE SCALE GENOMIC DNA]</scope>
</reference>
<dbReference type="InterPro" id="IPR036259">
    <property type="entry name" value="MFS_trans_sf"/>
</dbReference>
<dbReference type="SUPFAM" id="SSF103473">
    <property type="entry name" value="MFS general substrate transporter"/>
    <property type="match status" value="1"/>
</dbReference>
<evidence type="ECO:0000256" key="4">
    <source>
        <dbReference type="ARBA" id="ARBA00022989"/>
    </source>
</evidence>
<dbReference type="Pfam" id="PF00854">
    <property type="entry name" value="PTR2"/>
    <property type="match status" value="1"/>
</dbReference>
<dbReference type="CDD" id="cd17416">
    <property type="entry name" value="MFS_NPF1_2"/>
    <property type="match status" value="1"/>
</dbReference>
<comment type="caution">
    <text evidence="8">The sequence shown here is derived from an EMBL/GenBank/DDBJ whole genome shotgun (WGS) entry which is preliminary data.</text>
</comment>
<evidence type="ECO:0000256" key="5">
    <source>
        <dbReference type="ARBA" id="ARBA00023136"/>
    </source>
</evidence>
<evidence type="ECO:0000256" key="3">
    <source>
        <dbReference type="ARBA" id="ARBA00022692"/>
    </source>
</evidence>
<comment type="subcellular location">
    <subcellularLocation>
        <location evidence="1">Membrane</location>
        <topology evidence="1">Multi-pass membrane protein</topology>
    </subcellularLocation>
</comment>
<feature type="transmembrane region" description="Helical" evidence="7">
    <location>
        <begin position="75"/>
        <end position="98"/>
    </location>
</feature>
<feature type="transmembrane region" description="Helical" evidence="7">
    <location>
        <begin position="362"/>
        <end position="382"/>
    </location>
</feature>
<keyword evidence="3 7" id="KW-0812">Transmembrane</keyword>
<feature type="transmembrane region" description="Helical" evidence="7">
    <location>
        <begin position="44"/>
        <end position="68"/>
    </location>
</feature>
<evidence type="ECO:0000313" key="9">
    <source>
        <dbReference type="Proteomes" id="UP001642360"/>
    </source>
</evidence>
<sequence>MEEDPPPPPHRKAGGNESFEKLASMSLIANITVYLRTNYNMEGILLVNVVTIWSGTSNLASLAGAIVSDAYVGRFLTLLFGSIASFLGMGTVTLTAGIPQLRPPTCQEESHCLQPQMWQLGFLFTGLGLLVIGAGGIRPCNIAFGADQFDTTTEKGKAQLQSFFNWWYFSFTIALFIALTVVVYIQTNVSWVLGFAIPTACLAFSIFIFLLGRHFYIYKNPQGSIFVDMSKVITAALRKRRIILSPTCKYSFYDPLNNESDSDSESDPKVAELTHTHRFKFLDKAAIIISPNELNSEGKPINSWKLCSVQQVEHFKCLVGIVPVWFSGIGCFIVMDQMGTFGVLQAIQMNNSIGKHFKIPPGWMGISSMIALAIWIFIYERLYIPLMKKIFQREARLTLQQRIGTGIVISILCVLVAGVVERQRRESALKQGSFASPIFVALLVPQFILSGLTEAFAAVAIMEFYSTQMPESMRSIAGSIFFLSLSIASYLSTLIVNLIHSTSGSNGRSPWLGGHDLNMNRLDYYYYVIASLGAINLIYFTCFARHYVFCEKVNSGRELPQLKKSIPDLPKNQDEE</sequence>
<dbReference type="AlphaFoldDB" id="A0ABC8QNP7"/>
<evidence type="ECO:0008006" key="10">
    <source>
        <dbReference type="Google" id="ProtNLM"/>
    </source>
</evidence>
<dbReference type="GO" id="GO:0016020">
    <property type="term" value="C:membrane"/>
    <property type="evidence" value="ECO:0007669"/>
    <property type="project" value="UniProtKB-SubCell"/>
</dbReference>
<feature type="transmembrane region" description="Helical" evidence="7">
    <location>
        <begin position="166"/>
        <end position="185"/>
    </location>
</feature>
<feature type="transmembrane region" description="Helical" evidence="7">
    <location>
        <begin position="440"/>
        <end position="464"/>
    </location>
</feature>
<feature type="transmembrane region" description="Helical" evidence="7">
    <location>
        <begin position="315"/>
        <end position="335"/>
    </location>
</feature>
<feature type="transmembrane region" description="Helical" evidence="7">
    <location>
        <begin position="118"/>
        <end position="137"/>
    </location>
</feature>
<keyword evidence="5 7" id="KW-0472">Membrane</keyword>
<dbReference type="InterPro" id="IPR000109">
    <property type="entry name" value="POT_fam"/>
</dbReference>
<feature type="transmembrane region" description="Helical" evidence="7">
    <location>
        <begin position="191"/>
        <end position="212"/>
    </location>
</feature>